<evidence type="ECO:0000256" key="1">
    <source>
        <dbReference type="ARBA" id="ARBA00004141"/>
    </source>
</evidence>
<comment type="subcellular location">
    <subcellularLocation>
        <location evidence="1">Membrane</location>
        <topology evidence="1">Multi-pass membrane protein</topology>
    </subcellularLocation>
</comment>
<feature type="domain" description="Golgi pH regulator conserved" evidence="8">
    <location>
        <begin position="145"/>
        <end position="207"/>
    </location>
</feature>
<dbReference type="Proteomes" id="UP001445335">
    <property type="component" value="Unassembled WGS sequence"/>
</dbReference>
<accession>A0AAW1SAU2</accession>
<reference evidence="9 10" key="1">
    <citation type="journal article" date="2024" name="Nat. Commun.">
        <title>Phylogenomics reveals the evolutionary origins of lichenization in chlorophyte algae.</title>
        <authorList>
            <person name="Puginier C."/>
            <person name="Libourel C."/>
            <person name="Otte J."/>
            <person name="Skaloud P."/>
            <person name="Haon M."/>
            <person name="Grisel S."/>
            <person name="Petersen M."/>
            <person name="Berrin J.G."/>
            <person name="Delaux P.M."/>
            <person name="Dal Grande F."/>
            <person name="Keller J."/>
        </authorList>
    </citation>
    <scope>NUCLEOTIDE SEQUENCE [LARGE SCALE GENOMIC DNA]</scope>
    <source>
        <strain evidence="9 10">SAG 245.80</strain>
    </source>
</reference>
<dbReference type="EMBL" id="JALJOU010000007">
    <property type="protein sequence ID" value="KAK9842568.1"/>
    <property type="molecule type" value="Genomic_DNA"/>
</dbReference>
<evidence type="ECO:0000256" key="3">
    <source>
        <dbReference type="ARBA" id="ARBA00022989"/>
    </source>
</evidence>
<sequence length="473" mass="52203">MSFEKVAVIGSGLGGLFFAGWQFLDRSLYRDSEEKDGIVQVLFSLVFAFSVNLLQLVLFEILGVLDYRARWLNWRLDVFSLLVLLLAVLPFYHCYRSLATTVKVRRRLHAAAGAAAFLGAFLYAFWRIGMHWPGVPPPDDGVFRLKQAVSRVGVMGVTLIAVLSGYGSVDLPFSYLSLFVRPVERAEVAAAEAQLMQALEGALRKKKAVALACVEAERQAPDQAPGGRSLLQRWVASVLQPGGAAQAAGARIQALQDEVAALEALARAMFVEVMELRRERRRALESRTLAGHAKNLLGYCFSAYCLYRMFAAVRALAVGEDLRSDPVSMALGLGLATFTRGHLAVSAQLLSQYLTLVFIGCISVSSLRAFLRNMHQLFFAVSGAGNSTTLVLILTELTGFYALSTVLLIRKQLPPKYRAIITDVLGGELEFEFFHAWFNWIFLAAACASLLLLWARHKQQRDTADLPVFTKKS</sequence>
<keyword evidence="4 6" id="KW-0472">Membrane</keyword>
<dbReference type="Pfam" id="PF12537">
    <property type="entry name" value="GPHR_N"/>
    <property type="match status" value="1"/>
</dbReference>
<feature type="transmembrane region" description="Helical" evidence="6">
    <location>
        <begin position="377"/>
        <end position="403"/>
    </location>
</feature>
<dbReference type="PANTHER" id="PTHR15948:SF0">
    <property type="entry name" value="GOLGI PH REGULATOR A-RELATED"/>
    <property type="match status" value="1"/>
</dbReference>
<feature type="transmembrane region" description="Helical" evidence="6">
    <location>
        <begin position="296"/>
        <end position="317"/>
    </location>
</feature>
<feature type="transmembrane region" description="Helical" evidence="6">
    <location>
        <begin position="6"/>
        <end position="24"/>
    </location>
</feature>
<evidence type="ECO:0000256" key="2">
    <source>
        <dbReference type="ARBA" id="ARBA00022692"/>
    </source>
</evidence>
<dbReference type="Pfam" id="PF12430">
    <property type="entry name" value="ABA_GPCR"/>
    <property type="match status" value="1"/>
</dbReference>
<gene>
    <name evidence="9" type="ORF">WJX81_006570</name>
</gene>
<dbReference type="GO" id="GO:0016020">
    <property type="term" value="C:membrane"/>
    <property type="evidence" value="ECO:0007669"/>
    <property type="project" value="UniProtKB-SubCell"/>
</dbReference>
<keyword evidence="2 6" id="KW-0812">Transmembrane</keyword>
<evidence type="ECO:0000256" key="6">
    <source>
        <dbReference type="SAM" id="Phobius"/>
    </source>
</evidence>
<dbReference type="InterPro" id="IPR022535">
    <property type="entry name" value="Golgi_pH-regulator_cons_dom"/>
</dbReference>
<dbReference type="AlphaFoldDB" id="A0AAW1SAU2"/>
<keyword evidence="5" id="KW-0175">Coiled coil</keyword>
<feature type="transmembrane region" description="Helical" evidence="6">
    <location>
        <begin position="350"/>
        <end position="370"/>
    </location>
</feature>
<dbReference type="PANTHER" id="PTHR15948">
    <property type="entry name" value="G-PROTEIN COUPLED RECEPTOR 89-RELATED"/>
    <property type="match status" value="1"/>
</dbReference>
<comment type="caution">
    <text evidence="9">The sequence shown here is derived from an EMBL/GenBank/DDBJ whole genome shotgun (WGS) entry which is preliminary data.</text>
</comment>
<feature type="coiled-coil region" evidence="5">
    <location>
        <begin position="245"/>
        <end position="272"/>
    </location>
</feature>
<evidence type="ECO:0000313" key="9">
    <source>
        <dbReference type="EMBL" id="KAK9842568.1"/>
    </source>
</evidence>
<dbReference type="InterPro" id="IPR025969">
    <property type="entry name" value="ABA_GPCR_dom"/>
</dbReference>
<evidence type="ECO:0000256" key="5">
    <source>
        <dbReference type="SAM" id="Coils"/>
    </source>
</evidence>
<dbReference type="GO" id="GO:0010427">
    <property type="term" value="F:abscisic acid binding"/>
    <property type="evidence" value="ECO:0007669"/>
    <property type="project" value="TreeGrafter"/>
</dbReference>
<protein>
    <submittedName>
        <fullName evidence="9">Uncharacterized protein</fullName>
    </submittedName>
</protein>
<feature type="transmembrane region" description="Helical" evidence="6">
    <location>
        <begin position="78"/>
        <end position="95"/>
    </location>
</feature>
<organism evidence="9 10">
    <name type="scientific">Elliptochloris bilobata</name>
    <dbReference type="NCBI Taxonomy" id="381761"/>
    <lineage>
        <taxon>Eukaryota</taxon>
        <taxon>Viridiplantae</taxon>
        <taxon>Chlorophyta</taxon>
        <taxon>core chlorophytes</taxon>
        <taxon>Trebouxiophyceae</taxon>
        <taxon>Trebouxiophyceae incertae sedis</taxon>
        <taxon>Elliptochloris clade</taxon>
        <taxon>Elliptochloris</taxon>
    </lineage>
</organism>
<evidence type="ECO:0000256" key="4">
    <source>
        <dbReference type="ARBA" id="ARBA00023136"/>
    </source>
</evidence>
<feature type="transmembrane region" description="Helical" evidence="6">
    <location>
        <begin position="107"/>
        <end position="128"/>
    </location>
</feature>
<feature type="transmembrane region" description="Helical" evidence="6">
    <location>
        <begin position="36"/>
        <end position="58"/>
    </location>
</feature>
<keyword evidence="10" id="KW-1185">Reference proteome</keyword>
<evidence type="ECO:0000259" key="7">
    <source>
        <dbReference type="Pfam" id="PF12430"/>
    </source>
</evidence>
<feature type="domain" description="Abscisic acid G-protein coupled receptor-like" evidence="7">
    <location>
        <begin position="286"/>
        <end position="458"/>
    </location>
</feature>
<keyword evidence="3 6" id="KW-1133">Transmembrane helix</keyword>
<evidence type="ECO:0000259" key="8">
    <source>
        <dbReference type="Pfam" id="PF12537"/>
    </source>
</evidence>
<feature type="transmembrane region" description="Helical" evidence="6">
    <location>
        <begin position="437"/>
        <end position="455"/>
    </location>
</feature>
<dbReference type="InterPro" id="IPR015672">
    <property type="entry name" value="GPHR/GTG"/>
</dbReference>
<dbReference type="GO" id="GO:0009737">
    <property type="term" value="P:response to abscisic acid"/>
    <property type="evidence" value="ECO:0007669"/>
    <property type="project" value="TreeGrafter"/>
</dbReference>
<name>A0AAW1SAU2_9CHLO</name>
<feature type="transmembrane region" description="Helical" evidence="6">
    <location>
        <begin position="148"/>
        <end position="169"/>
    </location>
</feature>
<proteinExistence type="predicted"/>
<evidence type="ECO:0000313" key="10">
    <source>
        <dbReference type="Proteomes" id="UP001445335"/>
    </source>
</evidence>